<feature type="region of interest" description="Disordered" evidence="8">
    <location>
        <begin position="349"/>
        <end position="378"/>
    </location>
</feature>
<dbReference type="EMBL" id="CM001466">
    <property type="protein sequence ID" value="EHY90517.1"/>
    <property type="molecule type" value="Genomic_DNA"/>
</dbReference>
<keyword evidence="6 9" id="KW-1133">Transmembrane helix</keyword>
<evidence type="ECO:0000256" key="4">
    <source>
        <dbReference type="ARBA" id="ARBA00022475"/>
    </source>
</evidence>
<comment type="similarity">
    <text evidence="2">Belongs to the autoinducer-2 exporter (AI-2E) (TC 2.A.86) family.</text>
</comment>
<protein>
    <submittedName>
        <fullName evidence="10">Permease</fullName>
    </submittedName>
</protein>
<evidence type="ECO:0000313" key="10">
    <source>
        <dbReference type="EMBL" id="EHY90517.1"/>
    </source>
</evidence>
<dbReference type="Proteomes" id="UP000004705">
    <property type="component" value="Chromosome"/>
</dbReference>
<evidence type="ECO:0000256" key="6">
    <source>
        <dbReference type="ARBA" id="ARBA00022989"/>
    </source>
</evidence>
<dbReference type="Pfam" id="PF01594">
    <property type="entry name" value="AI-2E_transport"/>
    <property type="match status" value="1"/>
</dbReference>
<reference evidence="10 11" key="1">
    <citation type="journal article" date="2012" name="Stand. Genomic Sci.">
        <title>Genome sequence of the soil bacterium Saccharomonospora azurea type strain (NA-128(T)).</title>
        <authorList>
            <person name="Klenk H.P."/>
            <person name="Held B."/>
            <person name="Lucas S."/>
            <person name="Lapidus A."/>
            <person name="Copeland A."/>
            <person name="Hammon N."/>
            <person name="Pitluck S."/>
            <person name="Goodwin L.A."/>
            <person name="Han C."/>
            <person name="Tapia R."/>
            <person name="Brambilla E.M."/>
            <person name="Potter G."/>
            <person name="Land M."/>
            <person name="Ivanova N."/>
            <person name="Rohde M."/>
            <person name="Goker M."/>
            <person name="Detter J.C."/>
            <person name="Kyrpides N.C."/>
            <person name="Woyke T."/>
        </authorList>
    </citation>
    <scope>NUCLEOTIDE SEQUENCE [LARGE SCALE GENOMIC DNA]</scope>
    <source>
        <strain evidence="10 11">NA-128</strain>
    </source>
</reference>
<feature type="transmembrane region" description="Helical" evidence="9">
    <location>
        <begin position="145"/>
        <end position="175"/>
    </location>
</feature>
<dbReference type="PANTHER" id="PTHR21716">
    <property type="entry name" value="TRANSMEMBRANE PROTEIN"/>
    <property type="match status" value="1"/>
</dbReference>
<evidence type="ECO:0000256" key="9">
    <source>
        <dbReference type="SAM" id="Phobius"/>
    </source>
</evidence>
<evidence type="ECO:0000256" key="1">
    <source>
        <dbReference type="ARBA" id="ARBA00004651"/>
    </source>
</evidence>
<evidence type="ECO:0000256" key="8">
    <source>
        <dbReference type="SAM" id="MobiDB-lite"/>
    </source>
</evidence>
<name>H8G936_9PSEU</name>
<keyword evidence="4" id="KW-1003">Cell membrane</keyword>
<organism evidence="10 11">
    <name type="scientific">Saccharomonospora azurea NA-128</name>
    <dbReference type="NCBI Taxonomy" id="882081"/>
    <lineage>
        <taxon>Bacteria</taxon>
        <taxon>Bacillati</taxon>
        <taxon>Actinomycetota</taxon>
        <taxon>Actinomycetes</taxon>
        <taxon>Pseudonocardiales</taxon>
        <taxon>Pseudonocardiaceae</taxon>
        <taxon>Saccharomonospora</taxon>
    </lineage>
</organism>
<dbReference type="GO" id="GO:0055085">
    <property type="term" value="P:transmembrane transport"/>
    <property type="evidence" value="ECO:0007669"/>
    <property type="project" value="TreeGrafter"/>
</dbReference>
<dbReference type="RefSeq" id="WP_005443970.1">
    <property type="nucleotide sequence ID" value="NZ_CM001466.1"/>
</dbReference>
<feature type="transmembrane region" description="Helical" evidence="9">
    <location>
        <begin position="209"/>
        <end position="232"/>
    </location>
</feature>
<keyword evidence="3" id="KW-0813">Transport</keyword>
<dbReference type="PANTHER" id="PTHR21716:SF53">
    <property type="entry name" value="PERMEASE PERM-RELATED"/>
    <property type="match status" value="1"/>
</dbReference>
<evidence type="ECO:0000313" key="11">
    <source>
        <dbReference type="Proteomes" id="UP000004705"/>
    </source>
</evidence>
<evidence type="ECO:0000256" key="5">
    <source>
        <dbReference type="ARBA" id="ARBA00022692"/>
    </source>
</evidence>
<accession>H8G936</accession>
<dbReference type="GO" id="GO:0005886">
    <property type="term" value="C:plasma membrane"/>
    <property type="evidence" value="ECO:0007669"/>
    <property type="project" value="UniProtKB-SubCell"/>
</dbReference>
<dbReference type="HOGENOM" id="CLU_031275_3_1_11"/>
<dbReference type="InterPro" id="IPR002549">
    <property type="entry name" value="AI-2E-like"/>
</dbReference>
<comment type="subcellular location">
    <subcellularLocation>
        <location evidence="1">Cell membrane</location>
        <topology evidence="1">Multi-pass membrane protein</topology>
    </subcellularLocation>
</comment>
<proteinExistence type="inferred from homology"/>
<keyword evidence="5 9" id="KW-0812">Transmembrane</keyword>
<keyword evidence="7 9" id="KW-0472">Membrane</keyword>
<feature type="transmembrane region" description="Helical" evidence="9">
    <location>
        <begin position="12"/>
        <end position="33"/>
    </location>
</feature>
<feature type="transmembrane region" description="Helical" evidence="9">
    <location>
        <begin position="73"/>
        <end position="98"/>
    </location>
</feature>
<dbReference type="AlphaFoldDB" id="H8G936"/>
<evidence type="ECO:0000256" key="7">
    <source>
        <dbReference type="ARBA" id="ARBA00023136"/>
    </source>
</evidence>
<keyword evidence="11" id="KW-1185">Reference proteome</keyword>
<evidence type="ECO:0000256" key="3">
    <source>
        <dbReference type="ARBA" id="ARBA00022448"/>
    </source>
</evidence>
<sequence length="378" mass="39734">MSEPAVRFTSGTLRRAAMISAQFLLVFGALWALRNITKQLSYVLIPLFVALLLTAMLEPVVGWLVRHRWPRSLAVLAALVLGLVVVGGLLTFVVFSIIASYDELRLRVIESIGRLESWLADSSFPLSTEILTRIQDWLSGNQGQVIAQAVTAFSTVGAFLVGLVIALVLFIMFLYAGPRLWAATLLPWRPSTRVVVDDAGRRAYRGVVLYVRVTALVALIDALGIGIGLAVVGVPLAVPLAALTFVGGFIPYVGAVVSGFLAVAVTLVSNGFVAALIILGVVLAVQQLEGQVLHPLLQGNFSNLHPAVVLVALVIGGAEGGIAGALFAVPVVAAVRGVVLAVAEHHASRRAEEASTDAEPPATVDPPEPPGDGDTGSR</sequence>
<dbReference type="OrthoDB" id="9784366at2"/>
<gene>
    <name evidence="10" type="ORF">SacazDRAFT_03653</name>
</gene>
<evidence type="ECO:0000256" key="2">
    <source>
        <dbReference type="ARBA" id="ARBA00009773"/>
    </source>
</evidence>
<feature type="transmembrane region" description="Helical" evidence="9">
    <location>
        <begin position="39"/>
        <end position="61"/>
    </location>
</feature>
<feature type="transmembrane region" description="Helical" evidence="9">
    <location>
        <begin position="252"/>
        <end position="285"/>
    </location>
</feature>